<dbReference type="PANTHER" id="PTHR43791">
    <property type="entry name" value="PERMEASE-RELATED"/>
    <property type="match status" value="1"/>
</dbReference>
<feature type="domain" description="CxC5 like cysteine cluster associated with KDZ" evidence="7">
    <location>
        <begin position="70"/>
        <end position="120"/>
    </location>
</feature>
<dbReference type="EMBL" id="JARIHO010000004">
    <property type="protein sequence ID" value="KAJ7362919.1"/>
    <property type="molecule type" value="Genomic_DNA"/>
</dbReference>
<evidence type="ECO:0000256" key="1">
    <source>
        <dbReference type="ARBA" id="ARBA00004141"/>
    </source>
</evidence>
<dbReference type="GO" id="GO:0022857">
    <property type="term" value="F:transmembrane transporter activity"/>
    <property type="evidence" value="ECO:0007669"/>
    <property type="project" value="TreeGrafter"/>
</dbReference>
<evidence type="ECO:0000256" key="5">
    <source>
        <dbReference type="ARBA" id="ARBA00023136"/>
    </source>
</evidence>
<dbReference type="InterPro" id="IPR041539">
    <property type="entry name" value="CxC5"/>
</dbReference>
<feature type="transmembrane region" description="Helical" evidence="6">
    <location>
        <begin position="272"/>
        <end position="294"/>
    </location>
</feature>
<keyword evidence="9" id="KW-1185">Reference proteome</keyword>
<comment type="caution">
    <text evidence="8">The sequence shown here is derived from an EMBL/GenBank/DDBJ whole genome shotgun (WGS) entry which is preliminary data.</text>
</comment>
<evidence type="ECO:0000256" key="6">
    <source>
        <dbReference type="SAM" id="Phobius"/>
    </source>
</evidence>
<dbReference type="AlphaFoldDB" id="A0AAD7AMK9"/>
<evidence type="ECO:0000313" key="9">
    <source>
        <dbReference type="Proteomes" id="UP001218218"/>
    </source>
</evidence>
<keyword evidence="4 6" id="KW-1133">Transmembrane helix</keyword>
<sequence>MWPEIAPPGKLCPVMLPSPVAAFIASMQALDIDIIHLTLHAFADLAEAYHLENLISLDDRFQVHAQERAESLGPPVLFCMHCSLPQALAEESVLEGHLYTLHCGVLPVYSKSLYCRRCEVQGPPPTFLLALAMHTGLPYRGHPCSPHLQVMLAAHRKAPRMGHCLHASMHKDVLIGITGLCFTVFSPQNGVRYSGIFLLNVGSSGCIPNILAYSTKNVVGSSKRQLSGFPISAAHKSKSVDSMLTVVFGGVGGIIASTVYREKDFPRYLPGLWVTLSVRFLLLFLVWEMTLYFTRLNRLSRAGKLAGPLEGQVGFFYTL</sequence>
<gene>
    <name evidence="8" type="ORF">DFH08DRAFT_799939</name>
</gene>
<dbReference type="GO" id="GO:0016020">
    <property type="term" value="C:membrane"/>
    <property type="evidence" value="ECO:0007669"/>
    <property type="project" value="UniProtKB-SubCell"/>
</dbReference>
<name>A0AAD7AMK9_9AGAR</name>
<dbReference type="Proteomes" id="UP001218218">
    <property type="component" value="Unassembled WGS sequence"/>
</dbReference>
<keyword evidence="3 6" id="KW-0812">Transmembrane</keyword>
<dbReference type="Pfam" id="PF18718">
    <property type="entry name" value="CxC5"/>
    <property type="match status" value="1"/>
</dbReference>
<evidence type="ECO:0000256" key="4">
    <source>
        <dbReference type="ARBA" id="ARBA00022989"/>
    </source>
</evidence>
<evidence type="ECO:0000259" key="7">
    <source>
        <dbReference type="Pfam" id="PF18718"/>
    </source>
</evidence>
<keyword evidence="2" id="KW-0813">Transport</keyword>
<accession>A0AAD7AMK9</accession>
<reference evidence="8" key="1">
    <citation type="submission" date="2023-03" db="EMBL/GenBank/DDBJ databases">
        <title>Massive genome expansion in bonnet fungi (Mycena s.s.) driven by repeated elements and novel gene families across ecological guilds.</title>
        <authorList>
            <consortium name="Lawrence Berkeley National Laboratory"/>
            <person name="Harder C.B."/>
            <person name="Miyauchi S."/>
            <person name="Viragh M."/>
            <person name="Kuo A."/>
            <person name="Thoen E."/>
            <person name="Andreopoulos B."/>
            <person name="Lu D."/>
            <person name="Skrede I."/>
            <person name="Drula E."/>
            <person name="Henrissat B."/>
            <person name="Morin E."/>
            <person name="Kohler A."/>
            <person name="Barry K."/>
            <person name="LaButti K."/>
            <person name="Morin E."/>
            <person name="Salamov A."/>
            <person name="Lipzen A."/>
            <person name="Mereny Z."/>
            <person name="Hegedus B."/>
            <person name="Baldrian P."/>
            <person name="Stursova M."/>
            <person name="Weitz H."/>
            <person name="Taylor A."/>
            <person name="Grigoriev I.V."/>
            <person name="Nagy L.G."/>
            <person name="Martin F."/>
            <person name="Kauserud H."/>
        </authorList>
    </citation>
    <scope>NUCLEOTIDE SEQUENCE</scope>
    <source>
        <strain evidence="8">CBHHK002</strain>
    </source>
</reference>
<evidence type="ECO:0000313" key="8">
    <source>
        <dbReference type="EMBL" id="KAJ7362919.1"/>
    </source>
</evidence>
<organism evidence="8 9">
    <name type="scientific">Mycena albidolilacea</name>
    <dbReference type="NCBI Taxonomy" id="1033008"/>
    <lineage>
        <taxon>Eukaryota</taxon>
        <taxon>Fungi</taxon>
        <taxon>Dikarya</taxon>
        <taxon>Basidiomycota</taxon>
        <taxon>Agaricomycotina</taxon>
        <taxon>Agaricomycetes</taxon>
        <taxon>Agaricomycetidae</taxon>
        <taxon>Agaricales</taxon>
        <taxon>Marasmiineae</taxon>
        <taxon>Mycenaceae</taxon>
        <taxon>Mycena</taxon>
    </lineage>
</organism>
<protein>
    <recommendedName>
        <fullName evidence="7">CxC5 like cysteine cluster associated with KDZ domain-containing protein</fullName>
    </recommendedName>
</protein>
<evidence type="ECO:0000256" key="3">
    <source>
        <dbReference type="ARBA" id="ARBA00022692"/>
    </source>
</evidence>
<proteinExistence type="predicted"/>
<dbReference type="PANTHER" id="PTHR43791:SF3">
    <property type="entry name" value="MAJOR FACILITATOR SUPERFAMILY (MFS) PROFILE DOMAIN-CONTAINING PROTEIN"/>
    <property type="match status" value="1"/>
</dbReference>
<comment type="subcellular location">
    <subcellularLocation>
        <location evidence="1">Membrane</location>
        <topology evidence="1">Multi-pass membrane protein</topology>
    </subcellularLocation>
</comment>
<evidence type="ECO:0000256" key="2">
    <source>
        <dbReference type="ARBA" id="ARBA00022448"/>
    </source>
</evidence>
<keyword evidence="5 6" id="KW-0472">Membrane</keyword>